<keyword evidence="1" id="KW-0812">Transmembrane</keyword>
<dbReference type="Proteomes" id="UP001597076">
    <property type="component" value="Unassembled WGS sequence"/>
</dbReference>
<reference evidence="2 3" key="1">
    <citation type="journal article" date="2019" name="Int. J. Syst. Evol. Microbiol.">
        <title>The Global Catalogue of Microorganisms (GCM) 10K type strain sequencing project: providing services to taxonomists for standard genome sequencing and annotation.</title>
        <authorList>
            <consortium name="The Broad Institute Genomics Platform"/>
            <consortium name="The Broad Institute Genome Sequencing Center for Infectious Disease"/>
            <person name="Wu L."/>
            <person name="Ma J."/>
        </authorList>
    </citation>
    <scope>NUCLEOTIDE SEQUENCE [LARGE SCALE GENOMIC DNA]</scope>
    <source>
        <strain evidence="2 3">CGMCC 1.12230</strain>
    </source>
</reference>
<sequence>MAIPYRDPEQQPTTSALEDAAATKWGIREGVGLSLASIFGLLLLVVGLMLAPGLIAAPATVAATIGLLVFAVALVVIARWSWDGRYSSH</sequence>
<evidence type="ECO:0000313" key="2">
    <source>
        <dbReference type="EMBL" id="MFD1565349.1"/>
    </source>
</evidence>
<name>A0ABD6BJS0_9EURY</name>
<dbReference type="AlphaFoldDB" id="A0ABD6BJS0"/>
<protein>
    <submittedName>
        <fullName evidence="2">Uncharacterized protein</fullName>
    </submittedName>
</protein>
<dbReference type="RefSeq" id="WP_390290147.1">
    <property type="nucleotide sequence ID" value="NZ_JBHUDI010000011.1"/>
</dbReference>
<evidence type="ECO:0000256" key="1">
    <source>
        <dbReference type="SAM" id="Phobius"/>
    </source>
</evidence>
<proteinExistence type="predicted"/>
<accession>A0ABD6BJS0</accession>
<keyword evidence="1" id="KW-0472">Membrane</keyword>
<evidence type="ECO:0000313" key="3">
    <source>
        <dbReference type="Proteomes" id="UP001597076"/>
    </source>
</evidence>
<gene>
    <name evidence="2" type="ORF">ACFR99_17575</name>
</gene>
<organism evidence="2 3">
    <name type="scientific">Haloarchaeobius amylolyticus</name>
    <dbReference type="NCBI Taxonomy" id="1198296"/>
    <lineage>
        <taxon>Archaea</taxon>
        <taxon>Methanobacteriati</taxon>
        <taxon>Methanobacteriota</taxon>
        <taxon>Stenosarchaea group</taxon>
        <taxon>Halobacteria</taxon>
        <taxon>Halobacteriales</taxon>
        <taxon>Halorubellaceae</taxon>
        <taxon>Haloarchaeobius</taxon>
    </lineage>
</organism>
<keyword evidence="3" id="KW-1185">Reference proteome</keyword>
<feature type="transmembrane region" description="Helical" evidence="1">
    <location>
        <begin position="61"/>
        <end position="82"/>
    </location>
</feature>
<comment type="caution">
    <text evidence="2">The sequence shown here is derived from an EMBL/GenBank/DDBJ whole genome shotgun (WGS) entry which is preliminary data.</text>
</comment>
<dbReference type="EMBL" id="JBHUDI010000011">
    <property type="protein sequence ID" value="MFD1565349.1"/>
    <property type="molecule type" value="Genomic_DNA"/>
</dbReference>
<keyword evidence="1" id="KW-1133">Transmembrane helix</keyword>
<feature type="transmembrane region" description="Helical" evidence="1">
    <location>
        <begin position="33"/>
        <end position="55"/>
    </location>
</feature>